<sequence length="284" mass="32781">MEMILVRFVRRFVKGNDLLFPIFKLSYELKGVLNIREIQKIPSVRFYSKVFSLGPSFLSLSVIFALSKSLGPELELLSSMSIIERFNYLSFLKDKLIKEKISGSLASKSKIFFDKFELFRYRKALALQLRSIMVSTSIFLPHSISIGCPIKFVNVDLIFESCRNLWESWGLDVNEFEFLLRKEVSICSSKSNFLINPDNILECLRILIWSEINNVIKVGNEVNFDSDLIILRSISNLTLLEEHFGFFVRSTPFPSNHLVVTDIDLRDELLCLAWGQRKGQSLNN</sequence>
<keyword evidence="1" id="KW-0934">Plastid</keyword>
<accession>A0A385UKZ4</accession>
<dbReference type="EMBL" id="MH285877">
    <property type="protein sequence ID" value="AYB71453.1"/>
    <property type="molecule type" value="Genomic_DNA"/>
</dbReference>
<geneLocation type="chloroplast" evidence="1"/>
<proteinExistence type="predicted"/>
<name>A0A385UKZ4_9EUGL</name>
<organism evidence="1">
    <name type="scientific">Trachelomonas grandis</name>
    <dbReference type="NCBI Taxonomy" id="215769"/>
    <lineage>
        <taxon>Eukaryota</taxon>
        <taxon>Discoba</taxon>
        <taxon>Euglenozoa</taxon>
        <taxon>Euglenida</taxon>
        <taxon>Spirocuta</taxon>
        <taxon>Euglenophyceae</taxon>
        <taxon>Euglenales</taxon>
        <taxon>Euglenaceae</taxon>
        <taxon>Trachelomonas</taxon>
    </lineage>
</organism>
<reference evidence="1" key="1">
    <citation type="journal article" date="2018" name="J. Eukaryot. Microbiol.">
        <title>Intrageneric Variability Between the Chloroplast Genomes of Trachelomonas grandis and Trachelomonas volvocina and Phylogenomic Analysis of Phototrophic Euglenoids.</title>
        <authorList>
            <person name="Dabbagh N."/>
            <person name="Preisfeld A."/>
        </authorList>
    </citation>
    <scope>NUCLEOTIDE SEQUENCE</scope>
</reference>
<evidence type="ECO:0008006" key="2">
    <source>
        <dbReference type="Google" id="ProtNLM"/>
    </source>
</evidence>
<keyword evidence="1" id="KW-0150">Chloroplast</keyword>
<dbReference type="AlphaFoldDB" id="A0A385UKZ4"/>
<evidence type="ECO:0000313" key="1">
    <source>
        <dbReference type="EMBL" id="AYB71453.1"/>
    </source>
</evidence>
<protein>
    <recommendedName>
        <fullName evidence="2">Maturase</fullName>
    </recommendedName>
</protein>